<feature type="binding site" evidence="5">
    <location>
        <begin position="136"/>
        <end position="137"/>
    </location>
    <ligand>
        <name>NAD(+)</name>
        <dbReference type="ChEBI" id="CHEBI:57540"/>
    </ligand>
</feature>
<dbReference type="GO" id="GO:0006741">
    <property type="term" value="P:NADP+ biosynthetic process"/>
    <property type="evidence" value="ECO:0007669"/>
    <property type="project" value="UniProtKB-UniRule"/>
</dbReference>
<dbReference type="EC" id="2.7.1.23" evidence="5"/>
<comment type="subcellular location">
    <subcellularLocation>
        <location evidence="5">Cytoplasm</location>
    </subcellularLocation>
</comment>
<keyword evidence="1 5" id="KW-0808">Transferase</keyword>
<feature type="binding site" evidence="5">
    <location>
        <position position="165"/>
    </location>
    <ligand>
        <name>NAD(+)</name>
        <dbReference type="ChEBI" id="CHEBI:57540"/>
    </ligand>
</feature>
<comment type="similarity">
    <text evidence="5">Belongs to the NAD kinase family.</text>
</comment>
<dbReference type="EnsemblBacteria" id="ABL77929">
    <property type="protein sequence ID" value="ABL77929"/>
    <property type="gene ID" value="Tpen_0523"/>
</dbReference>
<dbReference type="AlphaFoldDB" id="A1RXJ9"/>
<feature type="binding site" evidence="5">
    <location>
        <position position="72"/>
    </location>
    <ligand>
        <name>NAD(+)</name>
        <dbReference type="ChEBI" id="CHEBI:57540"/>
    </ligand>
</feature>
<dbReference type="PANTHER" id="PTHR20275:SF0">
    <property type="entry name" value="NAD KINASE"/>
    <property type="match status" value="1"/>
</dbReference>
<proteinExistence type="inferred from homology"/>
<comment type="cofactor">
    <cofactor evidence="5">
        <name>a divalent metal cation</name>
        <dbReference type="ChEBI" id="CHEBI:60240"/>
    </cofactor>
</comment>
<dbReference type="GO" id="GO:0019674">
    <property type="term" value="P:NAD+ metabolic process"/>
    <property type="evidence" value="ECO:0007669"/>
    <property type="project" value="InterPro"/>
</dbReference>
<keyword evidence="7" id="KW-1185">Reference proteome</keyword>
<accession>A1RXJ9</accession>
<keyword evidence="5" id="KW-0963">Cytoplasm</keyword>
<dbReference type="InterPro" id="IPR017437">
    <property type="entry name" value="ATP-NAD_kinase_PpnK-typ_C"/>
</dbReference>
<comment type="caution">
    <text evidence="5">Lacks conserved residue(s) required for the propagation of feature annotation.</text>
</comment>
<keyword evidence="4 5" id="KW-0520">NAD</keyword>
<dbReference type="InterPro" id="IPR002504">
    <property type="entry name" value="NADK"/>
</dbReference>
<dbReference type="GO" id="GO:0046872">
    <property type="term" value="F:metal ion binding"/>
    <property type="evidence" value="ECO:0007669"/>
    <property type="project" value="UniProtKB-UniRule"/>
</dbReference>
<keyword evidence="3 5" id="KW-0521">NADP</keyword>
<evidence type="ECO:0000256" key="5">
    <source>
        <dbReference type="HAMAP-Rule" id="MF_00361"/>
    </source>
</evidence>
<feature type="binding site" evidence="5">
    <location>
        <begin position="176"/>
        <end position="181"/>
    </location>
    <ligand>
        <name>NAD(+)</name>
        <dbReference type="ChEBI" id="CHEBI:57540"/>
    </ligand>
</feature>
<dbReference type="RefSeq" id="WP_011752194.1">
    <property type="nucleotide sequence ID" value="NC_008698.1"/>
</dbReference>
<comment type="catalytic activity">
    <reaction evidence="5">
        <text>NAD(+) + ATP = ADP + NADP(+) + H(+)</text>
        <dbReference type="Rhea" id="RHEA:18629"/>
        <dbReference type="ChEBI" id="CHEBI:15378"/>
        <dbReference type="ChEBI" id="CHEBI:30616"/>
        <dbReference type="ChEBI" id="CHEBI:57540"/>
        <dbReference type="ChEBI" id="CHEBI:58349"/>
        <dbReference type="ChEBI" id="CHEBI:456216"/>
        <dbReference type="EC" id="2.7.1.23"/>
    </reaction>
</comment>
<sequence>MSFRKVWMKARANDPVVLEHARLLYRYLTDRGLDVYVDPLLGHVIPGRSLSELEAREADLGIVVGGDGTLLRTVQKSNAVLPPILGFSSDSLGYLLPHRVDVAREVLEEVLRGNYSERDVALGEFIAGERAGVFLNEVCVWSEPGKIVEFEVLLNDESLYRVRGDGVIVATPAGSTGHAFSYGGPVIIDTGQRALEVVFPGALSPLIRPLIVHGGSIAVKVIAHPANLVVDGQVYSKLQEASKVTVRPSSKSLRFIYVEKYETPLPEKLARRVLDRGLSYVVSSLFKQTPKP</sequence>
<evidence type="ECO:0000256" key="3">
    <source>
        <dbReference type="ARBA" id="ARBA00022857"/>
    </source>
</evidence>
<name>A1RXJ9_THEPD</name>
<dbReference type="Proteomes" id="UP000000641">
    <property type="component" value="Chromosome"/>
</dbReference>
<evidence type="ECO:0000313" key="6">
    <source>
        <dbReference type="EMBL" id="ABL77929.1"/>
    </source>
</evidence>
<feature type="binding site" evidence="5">
    <location>
        <position position="163"/>
    </location>
    <ligand>
        <name>NAD(+)</name>
        <dbReference type="ChEBI" id="CHEBI:57540"/>
    </ligand>
</feature>
<dbReference type="GO" id="GO:0005524">
    <property type="term" value="F:ATP binding"/>
    <property type="evidence" value="ECO:0007669"/>
    <property type="project" value="UniProtKB-KW"/>
</dbReference>
<dbReference type="GO" id="GO:0005737">
    <property type="term" value="C:cytoplasm"/>
    <property type="evidence" value="ECO:0007669"/>
    <property type="project" value="UniProtKB-SubCell"/>
</dbReference>
<evidence type="ECO:0000256" key="2">
    <source>
        <dbReference type="ARBA" id="ARBA00022777"/>
    </source>
</evidence>
<dbReference type="Pfam" id="PF20143">
    <property type="entry name" value="NAD_kinase_C"/>
    <property type="match status" value="1"/>
</dbReference>
<keyword evidence="2 5" id="KW-0418">Kinase</keyword>
<dbReference type="InterPro" id="IPR016064">
    <property type="entry name" value="NAD/diacylglycerol_kinase_sf"/>
</dbReference>
<dbReference type="GO" id="GO:0003951">
    <property type="term" value="F:NAD+ kinase activity"/>
    <property type="evidence" value="ECO:0007669"/>
    <property type="project" value="UniProtKB-UniRule"/>
</dbReference>
<dbReference type="KEGG" id="tpe:Tpen_0523"/>
<feature type="active site" description="Proton acceptor" evidence="5">
    <location>
        <position position="67"/>
    </location>
</feature>
<feature type="binding site" evidence="5">
    <location>
        <begin position="67"/>
        <end position="68"/>
    </location>
    <ligand>
        <name>NAD(+)</name>
        <dbReference type="ChEBI" id="CHEBI:57540"/>
    </ligand>
</feature>
<gene>
    <name evidence="5" type="primary">nadK</name>
    <name evidence="6" type="ordered locus">Tpen_0523</name>
</gene>
<dbReference type="SUPFAM" id="SSF111331">
    <property type="entry name" value="NAD kinase/diacylglycerol kinase-like"/>
    <property type="match status" value="1"/>
</dbReference>
<keyword evidence="5" id="KW-0067">ATP-binding</keyword>
<dbReference type="PANTHER" id="PTHR20275">
    <property type="entry name" value="NAD KINASE"/>
    <property type="match status" value="1"/>
</dbReference>
<dbReference type="OrthoDB" id="77798at2157"/>
<evidence type="ECO:0000256" key="4">
    <source>
        <dbReference type="ARBA" id="ARBA00023027"/>
    </source>
</evidence>
<dbReference type="EMBL" id="CP000505">
    <property type="protein sequence ID" value="ABL77929.1"/>
    <property type="molecule type" value="Genomic_DNA"/>
</dbReference>
<dbReference type="GeneID" id="4601340"/>
<feature type="binding site" evidence="5">
    <location>
        <position position="173"/>
    </location>
    <ligand>
        <name>NAD(+)</name>
        <dbReference type="ChEBI" id="CHEBI:57540"/>
    </ligand>
</feature>
<keyword evidence="5" id="KW-0547">Nucleotide-binding</keyword>
<dbReference type="HOGENOM" id="CLU_008831_0_2_2"/>
<organism evidence="6 7">
    <name type="scientific">Thermofilum pendens (strain DSM 2475 / Hrk 5)</name>
    <dbReference type="NCBI Taxonomy" id="368408"/>
    <lineage>
        <taxon>Archaea</taxon>
        <taxon>Thermoproteota</taxon>
        <taxon>Thermoprotei</taxon>
        <taxon>Thermofilales</taxon>
        <taxon>Thermofilaceae</taxon>
        <taxon>Thermofilum</taxon>
    </lineage>
</organism>
<evidence type="ECO:0000256" key="1">
    <source>
        <dbReference type="ARBA" id="ARBA00022679"/>
    </source>
</evidence>
<dbReference type="Gene3D" id="2.60.200.30">
    <property type="entry name" value="Probable inorganic polyphosphate/atp-NAD kinase, domain 2"/>
    <property type="match status" value="1"/>
</dbReference>
<feature type="binding site" evidence="5">
    <location>
        <position position="233"/>
    </location>
    <ligand>
        <name>NAD(+)</name>
        <dbReference type="ChEBI" id="CHEBI:57540"/>
    </ligand>
</feature>
<comment type="function">
    <text evidence="5">Involved in the regulation of the intracellular balance of NAD and NADP, and is a key enzyme in the biosynthesis of NADP. Catalyzes specifically the phosphorylation on 2'-hydroxyl of the adenosine moiety of NAD to yield NADP.</text>
</comment>
<dbReference type="eggNOG" id="arCOG01348">
    <property type="taxonomic scope" value="Archaea"/>
</dbReference>
<dbReference type="Pfam" id="PF01513">
    <property type="entry name" value="NAD_kinase"/>
    <property type="match status" value="1"/>
</dbReference>
<dbReference type="STRING" id="368408.Tpen_0523"/>
<feature type="binding site" evidence="5">
    <location>
        <position position="146"/>
    </location>
    <ligand>
        <name>NAD(+)</name>
        <dbReference type="ChEBI" id="CHEBI:57540"/>
    </ligand>
</feature>
<dbReference type="Gene3D" id="3.40.50.10330">
    <property type="entry name" value="Probable inorganic polyphosphate/atp-NAD kinase, domain 1"/>
    <property type="match status" value="1"/>
</dbReference>
<dbReference type="InterPro" id="IPR017438">
    <property type="entry name" value="ATP-NAD_kinase_N"/>
</dbReference>
<protein>
    <recommendedName>
        <fullName evidence="5">NAD kinase</fullName>
        <ecNumber evidence="5">2.7.1.23</ecNumber>
    </recommendedName>
    <alternativeName>
        <fullName evidence="5">ATP-dependent NAD kinase</fullName>
    </alternativeName>
</protein>
<reference evidence="7" key="1">
    <citation type="journal article" date="2008" name="J. Bacteriol.">
        <title>Genome sequence of Thermofilum pendens reveals an exceptional loss of biosynthetic pathways without genome reduction.</title>
        <authorList>
            <person name="Anderson I."/>
            <person name="Rodriguez J."/>
            <person name="Susanti D."/>
            <person name="Porat I."/>
            <person name="Reich C."/>
            <person name="Ulrich L.E."/>
            <person name="Elkins J.G."/>
            <person name="Mavromatis K."/>
            <person name="Lykidis A."/>
            <person name="Kim E."/>
            <person name="Thompson L.S."/>
            <person name="Nolan M."/>
            <person name="Land M."/>
            <person name="Copeland A."/>
            <person name="Lapidus A."/>
            <person name="Lucas S."/>
            <person name="Detter C."/>
            <person name="Zhulin I.B."/>
            <person name="Olsen G.J."/>
            <person name="Whitman W."/>
            <person name="Mukhopadhyay B."/>
            <person name="Bristow J."/>
            <person name="Kyrpides N."/>
        </authorList>
    </citation>
    <scope>NUCLEOTIDE SEQUENCE [LARGE SCALE GENOMIC DNA]</scope>
    <source>
        <strain evidence="7">DSM 2475 / Hrk 5</strain>
    </source>
</reference>
<dbReference type="HAMAP" id="MF_00361">
    <property type="entry name" value="NAD_kinase"/>
    <property type="match status" value="1"/>
</dbReference>
<evidence type="ECO:0000313" key="7">
    <source>
        <dbReference type="Proteomes" id="UP000000641"/>
    </source>
</evidence>